<dbReference type="InterPro" id="IPR027437">
    <property type="entry name" value="Rbsml_uS13_C"/>
</dbReference>
<evidence type="ECO:0000256" key="1">
    <source>
        <dbReference type="ARBA" id="ARBA00008080"/>
    </source>
</evidence>
<reference evidence="4" key="2">
    <citation type="submission" date="2019-07" db="EMBL/GenBank/DDBJ databases">
        <authorList>
            <person name="Yang Y."/>
            <person name="Bocs S."/>
            <person name="Baudouin L."/>
        </authorList>
    </citation>
    <scope>NUCLEOTIDE SEQUENCE</scope>
    <source>
        <tissue evidence="4">Spear leaf of Hainan Tall coconut</tissue>
    </source>
</reference>
<dbReference type="GO" id="GO:1990904">
    <property type="term" value="C:ribonucleoprotein complex"/>
    <property type="evidence" value="ECO:0007669"/>
    <property type="project" value="UniProtKB-KW"/>
</dbReference>
<keyword evidence="3" id="KW-0687">Ribonucleoprotein</keyword>
<comment type="similarity">
    <text evidence="1">Belongs to the universal ribosomal protein uS13 family.</text>
</comment>
<dbReference type="EMBL" id="CM017877">
    <property type="protein sequence ID" value="KAG1347480.1"/>
    <property type="molecule type" value="Genomic_DNA"/>
</dbReference>
<dbReference type="Gene3D" id="4.10.910.10">
    <property type="entry name" value="30s ribosomal protein s13, domain 2"/>
    <property type="match status" value="1"/>
</dbReference>
<dbReference type="GO" id="GO:0003723">
    <property type="term" value="F:RNA binding"/>
    <property type="evidence" value="ECO:0007669"/>
    <property type="project" value="InterPro"/>
</dbReference>
<dbReference type="GO" id="GO:0006412">
    <property type="term" value="P:translation"/>
    <property type="evidence" value="ECO:0007669"/>
    <property type="project" value="InterPro"/>
</dbReference>
<evidence type="ECO:0000313" key="5">
    <source>
        <dbReference type="Proteomes" id="UP000797356"/>
    </source>
</evidence>
<dbReference type="GO" id="GO:0005840">
    <property type="term" value="C:ribosome"/>
    <property type="evidence" value="ECO:0007669"/>
    <property type="project" value="UniProtKB-KW"/>
</dbReference>
<dbReference type="InterPro" id="IPR001892">
    <property type="entry name" value="Ribosomal_uS13"/>
</dbReference>
<sequence>MTVVANPRQFKIPDWFLNRKKDYKDGRYSQVVSNALDMKLRDDLERLKKIRDLVRFIQNVIATIGQRKASVMFAITKYVQATTGSRCIINRGVSVLSILDLFVLDSKAVVKALSKLPMRTGVVRGWNEKEQYSE</sequence>
<protein>
    <recommendedName>
        <fullName evidence="6">40S ribosomal protein S18</fullName>
    </recommendedName>
</protein>
<gene>
    <name evidence="4" type="ORF">COCNU_06G013090</name>
</gene>
<dbReference type="GO" id="GO:0003735">
    <property type="term" value="F:structural constituent of ribosome"/>
    <property type="evidence" value="ECO:0007669"/>
    <property type="project" value="InterPro"/>
</dbReference>
<name>A0A8K0ICP8_COCNU</name>
<comment type="caution">
    <text evidence="4">The sequence shown here is derived from an EMBL/GenBank/DDBJ whole genome shotgun (WGS) entry which is preliminary data.</text>
</comment>
<proteinExistence type="inferred from homology"/>
<reference evidence="4" key="1">
    <citation type="journal article" date="2017" name="Gigascience">
        <title>The genome draft of coconut (Cocos nucifera).</title>
        <authorList>
            <person name="Xiao Y."/>
            <person name="Xu P."/>
            <person name="Fan H."/>
            <person name="Baudouin L."/>
            <person name="Xia W."/>
            <person name="Bocs S."/>
            <person name="Xu J."/>
            <person name="Li Q."/>
            <person name="Guo A."/>
            <person name="Zhou L."/>
            <person name="Li J."/>
            <person name="Wu Y."/>
            <person name="Ma Z."/>
            <person name="Armero A."/>
            <person name="Issali A.E."/>
            <person name="Liu N."/>
            <person name="Peng M."/>
            <person name="Yang Y."/>
        </authorList>
    </citation>
    <scope>NUCLEOTIDE SEQUENCE</scope>
    <source>
        <tissue evidence="4">Spear leaf of Hainan Tall coconut</tissue>
    </source>
</reference>
<dbReference type="AlphaFoldDB" id="A0A8K0ICP8"/>
<evidence type="ECO:0000256" key="3">
    <source>
        <dbReference type="ARBA" id="ARBA00023274"/>
    </source>
</evidence>
<dbReference type="Proteomes" id="UP000797356">
    <property type="component" value="Chromosome 6"/>
</dbReference>
<accession>A0A8K0ICP8</accession>
<organism evidence="4 5">
    <name type="scientific">Cocos nucifera</name>
    <name type="common">Coconut palm</name>
    <dbReference type="NCBI Taxonomy" id="13894"/>
    <lineage>
        <taxon>Eukaryota</taxon>
        <taxon>Viridiplantae</taxon>
        <taxon>Streptophyta</taxon>
        <taxon>Embryophyta</taxon>
        <taxon>Tracheophyta</taxon>
        <taxon>Spermatophyta</taxon>
        <taxon>Magnoliopsida</taxon>
        <taxon>Liliopsida</taxon>
        <taxon>Arecaceae</taxon>
        <taxon>Arecoideae</taxon>
        <taxon>Cocoseae</taxon>
        <taxon>Attaleinae</taxon>
        <taxon>Cocos</taxon>
    </lineage>
</organism>
<evidence type="ECO:0008006" key="6">
    <source>
        <dbReference type="Google" id="ProtNLM"/>
    </source>
</evidence>
<evidence type="ECO:0000256" key="2">
    <source>
        <dbReference type="ARBA" id="ARBA00022980"/>
    </source>
</evidence>
<dbReference type="OrthoDB" id="1665086at2759"/>
<keyword evidence="5" id="KW-1185">Reference proteome</keyword>
<keyword evidence="2" id="KW-0689">Ribosomal protein</keyword>
<dbReference type="Pfam" id="PF00416">
    <property type="entry name" value="Ribosomal_S13"/>
    <property type="match status" value="1"/>
</dbReference>
<evidence type="ECO:0000313" key="4">
    <source>
        <dbReference type="EMBL" id="KAG1347480.1"/>
    </source>
</evidence>